<keyword evidence="6 13" id="KW-0812">Transmembrane</keyword>
<dbReference type="PROSITE" id="PS51598">
    <property type="entry name" value="SAM_CHO2"/>
    <property type="match status" value="1"/>
</dbReference>
<dbReference type="GO" id="GO:0004608">
    <property type="term" value="F:phosphatidylethanolamine N-methyltransferase activity"/>
    <property type="evidence" value="ECO:0007669"/>
    <property type="project" value="UniProtKB-UniRule"/>
</dbReference>
<evidence type="ECO:0000256" key="1">
    <source>
        <dbReference type="ARBA" id="ARBA00004127"/>
    </source>
</evidence>
<feature type="transmembrane region" description="Helical" evidence="13 14">
    <location>
        <begin position="224"/>
        <end position="244"/>
    </location>
</feature>
<evidence type="ECO:0000256" key="5">
    <source>
        <dbReference type="ARBA" id="ARBA00022691"/>
    </source>
</evidence>
<evidence type="ECO:0000256" key="9">
    <source>
        <dbReference type="ARBA" id="ARBA00023098"/>
    </source>
</evidence>
<dbReference type="EMBL" id="KQ474090">
    <property type="protein sequence ID" value="KPV71903.1"/>
    <property type="molecule type" value="Genomic_DNA"/>
</dbReference>
<feature type="transmembrane region" description="Helical" evidence="13 14">
    <location>
        <begin position="296"/>
        <end position="321"/>
    </location>
</feature>
<dbReference type="HAMAP" id="MF_03217">
    <property type="entry name" value="PEMT"/>
    <property type="match status" value="1"/>
</dbReference>
<gene>
    <name evidence="16" type="ORF">RHOBADRAFT_56284</name>
</gene>
<evidence type="ECO:0000256" key="11">
    <source>
        <dbReference type="ARBA" id="ARBA00023209"/>
    </source>
</evidence>
<comment type="pathway">
    <text evidence="13 14">Phospholipid metabolism; phosphatidylcholine biosynthesis.</text>
</comment>
<evidence type="ECO:0000256" key="13">
    <source>
        <dbReference type="HAMAP-Rule" id="MF_03217"/>
    </source>
</evidence>
<sequence>MDSPDPPAHLAHAESASHELRRRHLSTSHSTAPASPAAPASDSHAPVTNNADDGPYGKTPDGTVFKIPQTHNMLSSLFDPRFPKSNIDLLTLFLLGSQLVLFFILSRPASRIFFGLYFALWRSAYDAGLGYVLRRQSEHRWIVKTVKREGWFDLDKKPKVAKWVRSELRKKMGSDYDPENVPLEFNVWILFRHSVDVILLNDFLSYVLFSLSFLTLSGPPGHSVFFHVLRWVGGIVLLLFNLWVKTDAHRIVKDFAWYWGDAFFLSLQNLVFDGVFEFAPHPMYSVGYAGYYGLSLIVASPTVLFVSLAAHAAQFGFLVYFETPHIERTYGQRKPLAARTPLQYPAAVAADEDVDEAPAAARARALSTASDASVLSTPSMTDGASTTTTDAQDQDDTEDEAPTPSAARTTLGVDSQQQKKARSLSTTSSVFSSMTQTQGAKVQQHDNVPVATRHDLDNKYFHKDLLVFKNFDLFRARDFTTLLVLVYALVPSFLPSLSRTSQIALLFVHALVWRAFHTVALGVALKKQSERKWLVRHFLKHYHHEREGDAVSETFDNWKGIYNLSLCMTYVSFIALAWKCYSIPANWGVGAVVVRHTLGLLLIALHVWTSMSTYEALGPFGYFYGDFFISEYPHELYYTGIFRFLNNPERSMGGAAFFGLVLLAGSKLVLAQAVIAIVAHWWFLSSVENPHMQRLYGNTLRKDAGVTKTLRNAVRRVSEHRKGDDAHKTRQDLLDRISKNVREVQGTVEKVFEETADAVEEFLSKSAPAVKGYVQDTKILLQQSGERFVISRVAAPADLASYDATQYSLALRPSAFPPLVPHASTSNAPALRYHLGEPVHVQWTAPANHSRKDWLGVYRCEANKSELVTKVSSQGKWLGVHDNEWSGDRYEGSDRRDDGVGAPKKEDQPTGSVVFSGKKLPWRTGQYEFRYHHDGKHSVMSISSPFEIFVDTPSPSTQDDPVAVHEALTHIVSKTLALDPEAVPASALPLVEAARAHAQAGALGPSLASATSSSSHGVGVGAVSGKGKGKAAASSSSSDQAALDPDSGPASPTLSTSAASSASALASGAVSPALSSRAVPLSDPDDFVLYSLDEAAHIAYAIHVAFGVELDKEVVLAAANVKKLATRVAEARKVLGLKPGEAGTGMKADLRVG</sequence>
<dbReference type="OrthoDB" id="4583at2759"/>
<feature type="transmembrane region" description="Helical" evidence="13 14">
    <location>
        <begin position="503"/>
        <end position="525"/>
    </location>
</feature>
<dbReference type="EC" id="2.1.1.17" evidence="13 14"/>
<evidence type="ECO:0000256" key="7">
    <source>
        <dbReference type="ARBA" id="ARBA00022824"/>
    </source>
</evidence>
<feature type="region of interest" description="Disordered" evidence="15">
    <location>
        <begin position="1018"/>
        <end position="1056"/>
    </location>
</feature>
<keyword evidence="2 13" id="KW-0444">Lipid biosynthesis</keyword>
<evidence type="ECO:0000256" key="14">
    <source>
        <dbReference type="RuleBase" id="RU361122"/>
    </source>
</evidence>
<organism evidence="16 17">
    <name type="scientific">Rhodotorula graminis (strain WP1)</name>
    <dbReference type="NCBI Taxonomy" id="578459"/>
    <lineage>
        <taxon>Eukaryota</taxon>
        <taxon>Fungi</taxon>
        <taxon>Dikarya</taxon>
        <taxon>Basidiomycota</taxon>
        <taxon>Pucciniomycotina</taxon>
        <taxon>Microbotryomycetes</taxon>
        <taxon>Sporidiobolales</taxon>
        <taxon>Sporidiobolaceae</taxon>
        <taxon>Rhodotorula</taxon>
    </lineage>
</organism>
<dbReference type="RefSeq" id="XP_018267952.1">
    <property type="nucleotide sequence ID" value="XM_018418273.1"/>
</dbReference>
<feature type="compositionally biased region" description="Low complexity" evidence="15">
    <location>
        <begin position="27"/>
        <end position="46"/>
    </location>
</feature>
<feature type="transmembrane region" description="Helical" evidence="13 14">
    <location>
        <begin position="87"/>
        <end position="106"/>
    </location>
</feature>
<comment type="caution">
    <text evidence="13 14">Lacks conserved residue(s) required for the propagation of feature annotation.</text>
</comment>
<name>A0A0P9IR51_RHOGW</name>
<feature type="transmembrane region" description="Helical" evidence="13 14">
    <location>
        <begin position="655"/>
        <end position="683"/>
    </location>
</feature>
<keyword evidence="5 13" id="KW-0949">S-adenosyl-L-methionine</keyword>
<keyword evidence="9 13" id="KW-0443">Lipid metabolism</keyword>
<keyword evidence="10 13" id="KW-0472">Membrane</keyword>
<dbReference type="PANTHER" id="PTHR32138">
    <property type="entry name" value="PHOSPHATIDYLETHANOLAMINE N-METHYLTRANSFERASE"/>
    <property type="match status" value="1"/>
</dbReference>
<feature type="compositionally biased region" description="Polar residues" evidence="15">
    <location>
        <begin position="373"/>
        <end position="385"/>
    </location>
</feature>
<evidence type="ECO:0000256" key="12">
    <source>
        <dbReference type="ARBA" id="ARBA00023264"/>
    </source>
</evidence>
<feature type="region of interest" description="Disordered" evidence="15">
    <location>
        <begin position="1"/>
        <end position="62"/>
    </location>
</feature>
<keyword evidence="8 13" id="KW-1133">Transmembrane helix</keyword>
<comment type="subcellular location">
    <subcellularLocation>
        <location evidence="1">Endomembrane system</location>
        <topology evidence="1">Multi-pass membrane protein</topology>
    </subcellularLocation>
    <subcellularLocation>
        <location evidence="13 14">Endoplasmic reticulum membrane</location>
        <topology evidence="13 14">Multi-pass membrane protein</topology>
    </subcellularLocation>
</comment>
<evidence type="ECO:0000313" key="17">
    <source>
        <dbReference type="Proteomes" id="UP000053890"/>
    </source>
</evidence>
<dbReference type="GO" id="GO:0032259">
    <property type="term" value="P:methylation"/>
    <property type="evidence" value="ECO:0007669"/>
    <property type="project" value="UniProtKB-KW"/>
</dbReference>
<proteinExistence type="inferred from homology"/>
<feature type="transmembrane region" description="Helical" evidence="13 14">
    <location>
        <begin position="587"/>
        <end position="608"/>
    </location>
</feature>
<reference evidence="16 17" key="1">
    <citation type="journal article" date="2015" name="Front. Microbiol.">
        <title>Genome sequence of the plant growth promoting endophytic yeast Rhodotorula graminis WP1.</title>
        <authorList>
            <person name="Firrincieli A."/>
            <person name="Otillar R."/>
            <person name="Salamov A."/>
            <person name="Schmutz J."/>
            <person name="Khan Z."/>
            <person name="Redman R.S."/>
            <person name="Fleck N.D."/>
            <person name="Lindquist E."/>
            <person name="Grigoriev I.V."/>
            <person name="Doty S.L."/>
        </authorList>
    </citation>
    <scope>NUCLEOTIDE SEQUENCE [LARGE SCALE GENOMIC DNA]</scope>
    <source>
        <strain evidence="16 17">WP1</strain>
    </source>
</reference>
<keyword evidence="7 13" id="KW-0256">Endoplasmic reticulum</keyword>
<accession>A0A0P9IR51</accession>
<feature type="region of interest" description="Disordered" evidence="15">
    <location>
        <begin position="883"/>
        <end position="915"/>
    </location>
</feature>
<dbReference type="Gene3D" id="2.60.40.2840">
    <property type="match status" value="1"/>
</dbReference>
<feature type="compositionally biased region" description="Polar residues" evidence="15">
    <location>
        <begin position="406"/>
        <end position="418"/>
    </location>
</feature>
<evidence type="ECO:0000256" key="4">
    <source>
        <dbReference type="ARBA" id="ARBA00022679"/>
    </source>
</evidence>
<evidence type="ECO:0000313" key="16">
    <source>
        <dbReference type="EMBL" id="KPV71903.1"/>
    </source>
</evidence>
<evidence type="ECO:0000256" key="15">
    <source>
        <dbReference type="SAM" id="MobiDB-lite"/>
    </source>
</evidence>
<dbReference type="InterPro" id="IPR007318">
    <property type="entry name" value="Phopholipid_MeTrfase"/>
</dbReference>
<dbReference type="Pfam" id="PF04191">
    <property type="entry name" value="PEMT"/>
    <property type="match status" value="2"/>
</dbReference>
<keyword evidence="3 13" id="KW-0489">Methyltransferase</keyword>
<dbReference type="UniPathway" id="UPA00753"/>
<feature type="transmembrane region" description="Helical" evidence="13 14">
    <location>
        <begin position="479"/>
        <end position="497"/>
    </location>
</feature>
<dbReference type="InterPro" id="IPR016219">
    <property type="entry name" value="Phosphatid-EA_MeTrfase_fun"/>
</dbReference>
<feature type="transmembrane region" description="Helical" evidence="13 14">
    <location>
        <begin position="256"/>
        <end position="276"/>
    </location>
</feature>
<keyword evidence="4 13" id="KW-0808">Transferase</keyword>
<dbReference type="OMA" id="RIWYSVG"/>
<feature type="region of interest" description="Disordered" evidence="15">
    <location>
        <begin position="371"/>
        <end position="428"/>
    </location>
</feature>
<feature type="transmembrane region" description="Helical" evidence="13 14">
    <location>
        <begin position="561"/>
        <end position="581"/>
    </location>
</feature>
<dbReference type="STRING" id="578459.A0A0P9IR51"/>
<keyword evidence="17" id="KW-1185">Reference proteome</keyword>
<dbReference type="GeneID" id="28978720"/>
<evidence type="ECO:0000256" key="10">
    <source>
        <dbReference type="ARBA" id="ARBA00023136"/>
    </source>
</evidence>
<comment type="similarity">
    <text evidence="13 14">Belongs to the class VI-like SAM-binding methyltransferase superfamily. CHO2 family.</text>
</comment>
<comment type="function">
    <text evidence="13 14">Catalyzes the first step of the methylation pathway of phosphatidylcholine biosynthesis, the SAM-dependent methylation of phosphatidylethanolamine (PE) to phosphatidylmonomethylethanolamine (PMME).</text>
</comment>
<dbReference type="AlphaFoldDB" id="A0A0P9IR51"/>
<evidence type="ECO:0000256" key="8">
    <source>
        <dbReference type="ARBA" id="ARBA00022989"/>
    </source>
</evidence>
<dbReference type="Proteomes" id="UP000053890">
    <property type="component" value="Unassembled WGS sequence"/>
</dbReference>
<comment type="catalytic activity">
    <reaction evidence="13 14">
        <text>a 1,2-diacyl-sn-glycero-3-phosphoethanolamine + S-adenosyl-L-methionine = a 1,2-diacyl-sn-glycero-3-phospho-N-methylethanolamine + S-adenosyl-L-homocysteine + H(+)</text>
        <dbReference type="Rhea" id="RHEA:11164"/>
        <dbReference type="ChEBI" id="CHEBI:15378"/>
        <dbReference type="ChEBI" id="CHEBI:57856"/>
        <dbReference type="ChEBI" id="CHEBI:59789"/>
        <dbReference type="ChEBI" id="CHEBI:64573"/>
        <dbReference type="ChEBI" id="CHEBI:64612"/>
        <dbReference type="EC" id="2.1.1.17"/>
    </reaction>
</comment>
<evidence type="ECO:0000256" key="2">
    <source>
        <dbReference type="ARBA" id="ARBA00022516"/>
    </source>
</evidence>
<dbReference type="GO" id="GO:0006656">
    <property type="term" value="P:phosphatidylcholine biosynthetic process"/>
    <property type="evidence" value="ECO:0007669"/>
    <property type="project" value="UniProtKB-UniRule"/>
</dbReference>
<feature type="compositionally biased region" description="Low complexity" evidence="15">
    <location>
        <begin position="1027"/>
        <end position="1056"/>
    </location>
</feature>
<evidence type="ECO:0000256" key="3">
    <source>
        <dbReference type="ARBA" id="ARBA00022603"/>
    </source>
</evidence>
<keyword evidence="11 13" id="KW-0594">Phospholipid biosynthesis</keyword>
<feature type="compositionally biased region" description="Acidic residues" evidence="15">
    <location>
        <begin position="392"/>
        <end position="401"/>
    </location>
</feature>
<dbReference type="GO" id="GO:0005789">
    <property type="term" value="C:endoplasmic reticulum membrane"/>
    <property type="evidence" value="ECO:0007669"/>
    <property type="project" value="UniProtKB-SubCell"/>
</dbReference>
<protein>
    <recommendedName>
        <fullName evidence="13 14">Phosphatidylethanolamine N-methyltransferase</fullName>
        <shortName evidence="13">PE methyltransferase</shortName>
        <shortName evidence="13 14">PEAMT</shortName>
        <shortName evidence="13">PEMT</shortName>
        <ecNumber evidence="13 14">2.1.1.17</ecNumber>
    </recommendedName>
</protein>
<dbReference type="PANTHER" id="PTHR32138:SF0">
    <property type="entry name" value="PHOSPHATIDYLETHANOLAMINE N-METHYLTRANSFERASE"/>
    <property type="match status" value="1"/>
</dbReference>
<feature type="transmembrane region" description="Helical" evidence="13 14">
    <location>
        <begin position="198"/>
        <end position="218"/>
    </location>
</feature>
<evidence type="ECO:0000256" key="6">
    <source>
        <dbReference type="ARBA" id="ARBA00022692"/>
    </source>
</evidence>
<keyword evidence="12 13" id="KW-1208">Phospholipid metabolism</keyword>
<feature type="compositionally biased region" description="Basic and acidic residues" evidence="15">
    <location>
        <begin position="883"/>
        <end position="908"/>
    </location>
</feature>